<accession>A0A917KA01</accession>
<reference evidence="4" key="2">
    <citation type="submission" date="2020-09" db="EMBL/GenBank/DDBJ databases">
        <authorList>
            <person name="Sun Q."/>
            <person name="Ohkuma M."/>
        </authorList>
    </citation>
    <scope>NUCLEOTIDE SEQUENCE</scope>
    <source>
        <strain evidence="4">JCM 18487</strain>
    </source>
</reference>
<dbReference type="RefSeq" id="WP_188881849.1">
    <property type="nucleotide sequence ID" value="NZ_BMOY01000016.1"/>
</dbReference>
<dbReference type="Gene3D" id="3.40.50.1110">
    <property type="entry name" value="SGNH hydrolase"/>
    <property type="match status" value="1"/>
</dbReference>
<name>A0A917KA01_9BACL</name>
<dbReference type="Pfam" id="PF13472">
    <property type="entry name" value="Lipase_GDSL_2"/>
    <property type="match status" value="1"/>
</dbReference>
<dbReference type="AlphaFoldDB" id="A0A917KA01"/>
<keyword evidence="5" id="KW-1185">Reference proteome</keyword>
<feature type="signal peptide" evidence="2">
    <location>
        <begin position="1"/>
        <end position="21"/>
    </location>
</feature>
<dbReference type="EMBL" id="BMOY01000016">
    <property type="protein sequence ID" value="GGJ04798.1"/>
    <property type="molecule type" value="Genomic_DNA"/>
</dbReference>
<gene>
    <name evidence="4" type="ORF">GCM10010885_12420</name>
</gene>
<dbReference type="Proteomes" id="UP000637695">
    <property type="component" value="Unassembled WGS sequence"/>
</dbReference>
<feature type="domain" description="SGNH hydrolase-type esterase" evidence="3">
    <location>
        <begin position="143"/>
        <end position="318"/>
    </location>
</feature>
<dbReference type="GO" id="GO:0004622">
    <property type="term" value="F:phosphatidylcholine lysophospholipase activity"/>
    <property type="evidence" value="ECO:0007669"/>
    <property type="project" value="TreeGrafter"/>
</dbReference>
<dbReference type="PANTHER" id="PTHR30383:SF5">
    <property type="entry name" value="SGNH HYDROLASE-TYPE ESTERASE DOMAIN-CONTAINING PROTEIN"/>
    <property type="match status" value="1"/>
</dbReference>
<protein>
    <recommendedName>
        <fullName evidence="3">SGNH hydrolase-type esterase domain-containing protein</fullName>
    </recommendedName>
</protein>
<feature type="compositionally biased region" description="Low complexity" evidence="1">
    <location>
        <begin position="88"/>
        <end position="106"/>
    </location>
</feature>
<comment type="caution">
    <text evidence="4">The sequence shown here is derived from an EMBL/GenBank/DDBJ whole genome shotgun (WGS) entry which is preliminary data.</text>
</comment>
<dbReference type="CDD" id="cd00229">
    <property type="entry name" value="SGNH_hydrolase"/>
    <property type="match status" value="1"/>
</dbReference>
<dbReference type="PANTHER" id="PTHR30383">
    <property type="entry name" value="THIOESTERASE 1/PROTEASE 1/LYSOPHOSPHOLIPASE L1"/>
    <property type="match status" value="1"/>
</dbReference>
<proteinExistence type="predicted"/>
<organism evidence="4 5">
    <name type="scientific">Alicyclobacillus cellulosilyticus</name>
    <dbReference type="NCBI Taxonomy" id="1003997"/>
    <lineage>
        <taxon>Bacteria</taxon>
        <taxon>Bacillati</taxon>
        <taxon>Bacillota</taxon>
        <taxon>Bacilli</taxon>
        <taxon>Bacillales</taxon>
        <taxon>Alicyclobacillaceae</taxon>
        <taxon>Alicyclobacillus</taxon>
    </lineage>
</organism>
<evidence type="ECO:0000259" key="3">
    <source>
        <dbReference type="Pfam" id="PF13472"/>
    </source>
</evidence>
<sequence>MRRRMWKWAGCLFACACTALAAAWQAGTVAWASTPVREVSVVHSRHINQTGAMVRTVAVVGRMTSEVETQVKGAGTAAGVALAGTQPDAVPGRVDAPAAAGASPAADDGRAGAEPGRGDDQAAGTLSPAPLPPARDPSVRVLVIGASVARGWRDEEGGYMDRAFRWLSAQTRVPFVVYNRAIPGALAGGIAADYPRWLEEVRPDLVVIAWGTLNDAAKRTPVPVFRDAVAWQMEMALAHGAKVLVVTPPVSKASYTAYKDLQPQYLQAELDVVQSLRSPDVAAVDVFHAMKDYLAENHLPYQPLMADAWHPNAAGHELAAEFLERGMLRQFTHLVPVRLELSARKLAAIRRLSQEVLHQRIELPPGI</sequence>
<dbReference type="InterPro" id="IPR051532">
    <property type="entry name" value="Ester_Hydrolysis_Enzymes"/>
</dbReference>
<dbReference type="InterPro" id="IPR013830">
    <property type="entry name" value="SGNH_hydro"/>
</dbReference>
<reference evidence="4" key="1">
    <citation type="journal article" date="2014" name="Int. J. Syst. Evol. Microbiol.">
        <title>Complete genome sequence of Corynebacterium casei LMG S-19264T (=DSM 44701T), isolated from a smear-ripened cheese.</title>
        <authorList>
            <consortium name="US DOE Joint Genome Institute (JGI-PGF)"/>
            <person name="Walter F."/>
            <person name="Albersmeier A."/>
            <person name="Kalinowski J."/>
            <person name="Ruckert C."/>
        </authorList>
    </citation>
    <scope>NUCLEOTIDE SEQUENCE</scope>
    <source>
        <strain evidence="4">JCM 18487</strain>
    </source>
</reference>
<evidence type="ECO:0000313" key="4">
    <source>
        <dbReference type="EMBL" id="GGJ04798.1"/>
    </source>
</evidence>
<dbReference type="InterPro" id="IPR036514">
    <property type="entry name" value="SGNH_hydro_sf"/>
</dbReference>
<feature type="region of interest" description="Disordered" evidence="1">
    <location>
        <begin position="88"/>
        <end position="134"/>
    </location>
</feature>
<evidence type="ECO:0000256" key="1">
    <source>
        <dbReference type="SAM" id="MobiDB-lite"/>
    </source>
</evidence>
<keyword evidence="2" id="KW-0732">Signal</keyword>
<feature type="chain" id="PRO_5038475391" description="SGNH hydrolase-type esterase domain-containing protein" evidence="2">
    <location>
        <begin position="22"/>
        <end position="367"/>
    </location>
</feature>
<evidence type="ECO:0000313" key="5">
    <source>
        <dbReference type="Proteomes" id="UP000637695"/>
    </source>
</evidence>
<dbReference type="SUPFAM" id="SSF52266">
    <property type="entry name" value="SGNH hydrolase"/>
    <property type="match status" value="1"/>
</dbReference>
<evidence type="ECO:0000256" key="2">
    <source>
        <dbReference type="SAM" id="SignalP"/>
    </source>
</evidence>
<feature type="compositionally biased region" description="Basic and acidic residues" evidence="1">
    <location>
        <begin position="107"/>
        <end position="120"/>
    </location>
</feature>